<comment type="caution">
    <text evidence="1">The sequence shown here is derived from an EMBL/GenBank/DDBJ whole genome shotgun (WGS) entry which is preliminary data.</text>
</comment>
<dbReference type="Proteomes" id="UP001216057">
    <property type="component" value="Unassembled WGS sequence"/>
</dbReference>
<name>A0ABT6ERG1_9PAST</name>
<sequence>MSKTLLKIKGLTAQAFLQWFHHAGQADLLAANPEHYIVQPQGNTQEVCETMDCYGQPMHFRIFFTQDEKIIPIELEKGYEFKLLGYGKSVADGKPMNTYAAHQFRNTADGFEALLQIVFPDCVPVELVKGHQTHLAIEFNNWVEMAHQAQRG</sequence>
<dbReference type="RefSeq" id="WP_317485971.1">
    <property type="nucleotide sequence ID" value="NZ_JARQTX010000006.1"/>
</dbReference>
<organism evidence="1 2">
    <name type="scientific">Exercitatus varius</name>
    <dbReference type="NCBI Taxonomy" id="67857"/>
    <lineage>
        <taxon>Bacteria</taxon>
        <taxon>Pseudomonadati</taxon>
        <taxon>Pseudomonadota</taxon>
        <taxon>Gammaproteobacteria</taxon>
        <taxon>Pasteurellales</taxon>
        <taxon>Pasteurellaceae</taxon>
        <taxon>Exercitatus</taxon>
    </lineage>
</organism>
<gene>
    <name evidence="1" type="ORF">P7M32_06785</name>
</gene>
<evidence type="ECO:0000313" key="1">
    <source>
        <dbReference type="EMBL" id="MDG2946132.1"/>
    </source>
</evidence>
<protein>
    <submittedName>
        <fullName evidence="1">Uncharacterized protein</fullName>
    </submittedName>
</protein>
<dbReference type="EMBL" id="JARQTX010000006">
    <property type="protein sequence ID" value="MDG2946132.1"/>
    <property type="molecule type" value="Genomic_DNA"/>
</dbReference>
<keyword evidence="2" id="KW-1185">Reference proteome</keyword>
<proteinExistence type="predicted"/>
<evidence type="ECO:0000313" key="2">
    <source>
        <dbReference type="Proteomes" id="UP001216057"/>
    </source>
</evidence>
<reference evidence="1 2" key="1">
    <citation type="submission" date="2023-03" db="EMBL/GenBank/DDBJ databases">
        <title>Classification of Bisgaard taxon 6 and taxon 10 as Exercitatus varius gen. nov., spec. nov.</title>
        <authorList>
            <person name="Christensen H."/>
        </authorList>
    </citation>
    <scope>NUCLEOTIDE SEQUENCE [LARGE SCALE GENOMIC DNA]</scope>
    <source>
        <strain evidence="1 2">23350_01</strain>
    </source>
</reference>
<accession>A0ABT6ERG1</accession>